<dbReference type="AlphaFoldDB" id="A0A0F9FKQ5"/>
<organism evidence="2">
    <name type="scientific">marine sediment metagenome</name>
    <dbReference type="NCBI Taxonomy" id="412755"/>
    <lineage>
        <taxon>unclassified sequences</taxon>
        <taxon>metagenomes</taxon>
        <taxon>ecological metagenomes</taxon>
    </lineage>
</organism>
<protein>
    <recommendedName>
        <fullName evidence="1">YopX protein domain-containing protein</fullName>
    </recommendedName>
</protein>
<evidence type="ECO:0000313" key="2">
    <source>
        <dbReference type="EMBL" id="KKL86858.1"/>
    </source>
</evidence>
<evidence type="ECO:0000259" key="1">
    <source>
        <dbReference type="Pfam" id="PF09643"/>
    </source>
</evidence>
<proteinExistence type="predicted"/>
<dbReference type="InterPro" id="IPR023385">
    <property type="entry name" value="YopX-like_C"/>
</dbReference>
<feature type="domain" description="YopX protein" evidence="1">
    <location>
        <begin position="5"/>
        <end position="127"/>
    </location>
</feature>
<name>A0A0F9FKQ5_9ZZZZ</name>
<gene>
    <name evidence="2" type="ORF">LCGC14_1940550</name>
</gene>
<comment type="caution">
    <text evidence="2">The sequence shown here is derived from an EMBL/GenBank/DDBJ whole genome shotgun (WGS) entry which is preliminary data.</text>
</comment>
<reference evidence="2" key="1">
    <citation type="journal article" date="2015" name="Nature">
        <title>Complex archaea that bridge the gap between prokaryotes and eukaryotes.</title>
        <authorList>
            <person name="Spang A."/>
            <person name="Saw J.H."/>
            <person name="Jorgensen S.L."/>
            <person name="Zaremba-Niedzwiedzka K."/>
            <person name="Martijn J."/>
            <person name="Lind A.E."/>
            <person name="van Eijk R."/>
            <person name="Schleper C."/>
            <person name="Guy L."/>
            <person name="Ettema T.J."/>
        </authorList>
    </citation>
    <scope>NUCLEOTIDE SEQUENCE</scope>
</reference>
<dbReference type="EMBL" id="LAZR01020994">
    <property type="protein sequence ID" value="KKL86858.1"/>
    <property type="molecule type" value="Genomic_DNA"/>
</dbReference>
<dbReference type="InterPro" id="IPR019096">
    <property type="entry name" value="YopX_protein"/>
</dbReference>
<dbReference type="Pfam" id="PF09643">
    <property type="entry name" value="YopX"/>
    <property type="match status" value="1"/>
</dbReference>
<sequence length="131" mass="15491">MREIKFRARSKTGSNPWLYSTGYYYDGINYWFLLPSNDNKAIAWAARVTIVPETLGEYIGRKDKNKIEIYEGDVVSFKWGNYKKRFVSQVAWGTVGFWVVRFLEVLRWSERYDVEVIGNIYENPELVKDNV</sequence>
<accession>A0A0F9FKQ5</accession>
<dbReference type="Gene3D" id="2.30.30.290">
    <property type="entry name" value="YopX-like domains"/>
    <property type="match status" value="1"/>
</dbReference>
<dbReference type="SUPFAM" id="SSF159006">
    <property type="entry name" value="YopX-like"/>
    <property type="match status" value="1"/>
</dbReference>